<organism evidence="1 2">
    <name type="scientific">Araneus ventricosus</name>
    <name type="common">Orbweaver spider</name>
    <name type="synonym">Epeira ventricosa</name>
    <dbReference type="NCBI Taxonomy" id="182803"/>
    <lineage>
        <taxon>Eukaryota</taxon>
        <taxon>Metazoa</taxon>
        <taxon>Ecdysozoa</taxon>
        <taxon>Arthropoda</taxon>
        <taxon>Chelicerata</taxon>
        <taxon>Arachnida</taxon>
        <taxon>Araneae</taxon>
        <taxon>Araneomorphae</taxon>
        <taxon>Entelegynae</taxon>
        <taxon>Araneoidea</taxon>
        <taxon>Araneidae</taxon>
        <taxon>Araneus</taxon>
    </lineage>
</organism>
<dbReference type="Proteomes" id="UP000499080">
    <property type="component" value="Unassembled WGS sequence"/>
</dbReference>
<dbReference type="AlphaFoldDB" id="A0A4Y2L6T5"/>
<reference evidence="1 2" key="1">
    <citation type="journal article" date="2019" name="Sci. Rep.">
        <title>Orb-weaving spider Araneus ventricosus genome elucidates the spidroin gene catalogue.</title>
        <authorList>
            <person name="Kono N."/>
            <person name="Nakamura H."/>
            <person name="Ohtoshi R."/>
            <person name="Moran D.A.P."/>
            <person name="Shinohara A."/>
            <person name="Yoshida Y."/>
            <person name="Fujiwara M."/>
            <person name="Mori M."/>
            <person name="Tomita M."/>
            <person name="Arakawa K."/>
        </authorList>
    </citation>
    <scope>NUCLEOTIDE SEQUENCE [LARGE SCALE GENOMIC DNA]</scope>
</reference>
<comment type="caution">
    <text evidence="1">The sequence shown here is derived from an EMBL/GenBank/DDBJ whole genome shotgun (WGS) entry which is preliminary data.</text>
</comment>
<proteinExistence type="predicted"/>
<sequence length="139" mass="14809">MSQGPPAADDVDKTQWQSPTPYRLFADVDTCASSNCSLYTTNGMRPTGFKSIDTNRCAFNFTGVTLNNGVLTGGDSTSSGTVNGTGCQANGSGRVNEEGGAQQTTPTATRVPAQKRLNLSDLYTCISKFAWVIHSFQRN</sequence>
<name>A0A4Y2L6T5_ARAVE</name>
<keyword evidence="2" id="KW-1185">Reference proteome</keyword>
<accession>A0A4Y2L6T5</accession>
<evidence type="ECO:0000313" key="2">
    <source>
        <dbReference type="Proteomes" id="UP000499080"/>
    </source>
</evidence>
<evidence type="ECO:0000313" key="1">
    <source>
        <dbReference type="EMBL" id="GBN10338.1"/>
    </source>
</evidence>
<gene>
    <name evidence="1" type="ORF">AVEN_96823_1</name>
</gene>
<dbReference type="EMBL" id="BGPR01005453">
    <property type="protein sequence ID" value="GBN10338.1"/>
    <property type="molecule type" value="Genomic_DNA"/>
</dbReference>
<protein>
    <submittedName>
        <fullName evidence="1">Uncharacterized protein</fullName>
    </submittedName>
</protein>